<dbReference type="Gene3D" id="1.10.10.10">
    <property type="entry name" value="Winged helix-like DNA-binding domain superfamily/Winged helix DNA-binding domain"/>
    <property type="match status" value="1"/>
</dbReference>
<dbReference type="Gene3D" id="3.40.190.290">
    <property type="match status" value="1"/>
</dbReference>
<comment type="function">
    <text evidence="1">NodD regulates the expression of the nodABCFE genes which encode other nodulation proteins. NodD is also a negative regulator of its own expression. Binds flavonoids as inducers.</text>
</comment>
<sequence length="301" mass="32347">MDIRLLRHFLNVASHGSIGKAAEASHITQPALSKSIRRLEQALEVELFERTVLGTQPTAFGQALIEHADVILKDVERLHVHMADLRAGRFGHVTIGAGSSILDTLIARATANLCSRNPGLRVTAVAGPTDQLIPDLLRGGLDLVLGVPPANYADPRVAYRPLFRDEIGVVVRKGHPLLRRRNLSLADIEGARWILPSPDHTFTKSCLTCFAAAGLMGPAPAVVSGSVAFTASVVRDTDFLTFMPLPLLQSAAHRSALVQLRVPDSTWRREAILFQRAGSALTPAAAKLVAALERAAALQRG</sequence>
<gene>
    <name evidence="7" type="ORF">E4K65_04035</name>
</gene>
<dbReference type="AlphaFoldDB" id="A0A4Y9M892"/>
<dbReference type="InterPro" id="IPR005119">
    <property type="entry name" value="LysR_subst-bd"/>
</dbReference>
<organism evidence="7 8">
    <name type="scientific">Bradyrhizobium niftali</name>
    <dbReference type="NCBI Taxonomy" id="2560055"/>
    <lineage>
        <taxon>Bacteria</taxon>
        <taxon>Pseudomonadati</taxon>
        <taxon>Pseudomonadota</taxon>
        <taxon>Alphaproteobacteria</taxon>
        <taxon>Hyphomicrobiales</taxon>
        <taxon>Nitrobacteraceae</taxon>
        <taxon>Bradyrhizobium</taxon>
    </lineage>
</organism>
<dbReference type="OrthoDB" id="7809623at2"/>
<evidence type="ECO:0000259" key="6">
    <source>
        <dbReference type="PROSITE" id="PS50931"/>
    </source>
</evidence>
<feature type="domain" description="HTH lysR-type" evidence="6">
    <location>
        <begin position="1"/>
        <end position="58"/>
    </location>
</feature>
<dbReference type="FunFam" id="1.10.10.10:FF:000001">
    <property type="entry name" value="LysR family transcriptional regulator"/>
    <property type="match status" value="1"/>
</dbReference>
<dbReference type="PANTHER" id="PTHR30419:SF8">
    <property type="entry name" value="NITROGEN ASSIMILATION TRANSCRIPTIONAL ACTIVATOR-RELATED"/>
    <property type="match status" value="1"/>
</dbReference>
<dbReference type="Proteomes" id="UP000297966">
    <property type="component" value="Unassembled WGS sequence"/>
</dbReference>
<dbReference type="SUPFAM" id="SSF46785">
    <property type="entry name" value="Winged helix' DNA-binding domain"/>
    <property type="match status" value="1"/>
</dbReference>
<dbReference type="InterPro" id="IPR000847">
    <property type="entry name" value="LysR_HTH_N"/>
</dbReference>
<evidence type="ECO:0000256" key="5">
    <source>
        <dbReference type="ARBA" id="ARBA00023163"/>
    </source>
</evidence>
<keyword evidence="8" id="KW-1185">Reference proteome</keyword>
<dbReference type="Pfam" id="PF00126">
    <property type="entry name" value="HTH_1"/>
    <property type="match status" value="1"/>
</dbReference>
<evidence type="ECO:0000256" key="2">
    <source>
        <dbReference type="ARBA" id="ARBA00009437"/>
    </source>
</evidence>
<dbReference type="RefSeq" id="WP_135172993.1">
    <property type="nucleotide sequence ID" value="NZ_SPQT01000001.1"/>
</dbReference>
<keyword evidence="5" id="KW-0804">Transcription</keyword>
<dbReference type="PROSITE" id="PS50931">
    <property type="entry name" value="HTH_LYSR"/>
    <property type="match status" value="1"/>
</dbReference>
<dbReference type="GO" id="GO:0005829">
    <property type="term" value="C:cytosol"/>
    <property type="evidence" value="ECO:0007669"/>
    <property type="project" value="TreeGrafter"/>
</dbReference>
<dbReference type="InterPro" id="IPR050950">
    <property type="entry name" value="HTH-type_LysR_regulators"/>
</dbReference>
<reference evidence="7 8" key="1">
    <citation type="submission" date="2019-03" db="EMBL/GenBank/DDBJ databases">
        <title>Bradyrhizobium diversity isolated from nodules of Chamaecrista fasciculata.</title>
        <authorList>
            <person name="Klepa M.S."/>
            <person name="Urquiaga M.O."/>
            <person name="Hungria M."/>
            <person name="Delamuta J.R."/>
        </authorList>
    </citation>
    <scope>NUCLEOTIDE SEQUENCE [LARGE SCALE GENOMIC DNA]</scope>
    <source>
        <strain evidence="7 8">CNPSo 3448</strain>
    </source>
</reference>
<accession>A0A4Y9M892</accession>
<comment type="similarity">
    <text evidence="2">Belongs to the LysR transcriptional regulatory family.</text>
</comment>
<protein>
    <submittedName>
        <fullName evidence="7">LysR family transcriptional regulator</fullName>
    </submittedName>
</protein>
<dbReference type="PANTHER" id="PTHR30419">
    <property type="entry name" value="HTH-TYPE TRANSCRIPTIONAL REGULATOR YBHD"/>
    <property type="match status" value="1"/>
</dbReference>
<evidence type="ECO:0000256" key="3">
    <source>
        <dbReference type="ARBA" id="ARBA00023015"/>
    </source>
</evidence>
<dbReference type="EMBL" id="SPQT01000001">
    <property type="protein sequence ID" value="TFV51251.1"/>
    <property type="molecule type" value="Genomic_DNA"/>
</dbReference>
<evidence type="ECO:0000313" key="7">
    <source>
        <dbReference type="EMBL" id="TFV51251.1"/>
    </source>
</evidence>
<dbReference type="PRINTS" id="PR00039">
    <property type="entry name" value="HTHLYSR"/>
</dbReference>
<dbReference type="Pfam" id="PF03466">
    <property type="entry name" value="LysR_substrate"/>
    <property type="match status" value="1"/>
</dbReference>
<keyword evidence="3" id="KW-0805">Transcription regulation</keyword>
<comment type="caution">
    <text evidence="7">The sequence shown here is derived from an EMBL/GenBank/DDBJ whole genome shotgun (WGS) entry which is preliminary data.</text>
</comment>
<dbReference type="InterPro" id="IPR036390">
    <property type="entry name" value="WH_DNA-bd_sf"/>
</dbReference>
<dbReference type="InterPro" id="IPR036388">
    <property type="entry name" value="WH-like_DNA-bd_sf"/>
</dbReference>
<name>A0A4Y9M892_9BRAD</name>
<evidence type="ECO:0000313" key="8">
    <source>
        <dbReference type="Proteomes" id="UP000297966"/>
    </source>
</evidence>
<dbReference type="SUPFAM" id="SSF53850">
    <property type="entry name" value="Periplasmic binding protein-like II"/>
    <property type="match status" value="1"/>
</dbReference>
<evidence type="ECO:0000256" key="1">
    <source>
        <dbReference type="ARBA" id="ARBA00003502"/>
    </source>
</evidence>
<keyword evidence="4" id="KW-0238">DNA-binding</keyword>
<evidence type="ECO:0000256" key="4">
    <source>
        <dbReference type="ARBA" id="ARBA00023125"/>
    </source>
</evidence>
<dbReference type="GO" id="GO:0003677">
    <property type="term" value="F:DNA binding"/>
    <property type="evidence" value="ECO:0007669"/>
    <property type="project" value="UniProtKB-KW"/>
</dbReference>
<proteinExistence type="inferred from homology"/>
<dbReference type="GO" id="GO:0003700">
    <property type="term" value="F:DNA-binding transcription factor activity"/>
    <property type="evidence" value="ECO:0007669"/>
    <property type="project" value="InterPro"/>
</dbReference>